<accession>A0ABT3XKK5</accession>
<keyword evidence="2" id="KW-1185">Reference proteome</keyword>
<comment type="caution">
    <text evidence="1">The sequence shown here is derived from an EMBL/GenBank/DDBJ whole genome shotgun (WGS) entry which is preliminary data.</text>
</comment>
<name>A0ABT3XKK5_9ENTR</name>
<dbReference type="EMBL" id="JAPMLV010000010">
    <property type="protein sequence ID" value="MCX8305846.1"/>
    <property type="molecule type" value="Genomic_DNA"/>
</dbReference>
<protein>
    <submittedName>
        <fullName evidence="1">YshB family small membrane protein</fullName>
    </submittedName>
</protein>
<sequence length="36" mass="3626">MLETIVNMLSSGAAESHTSQTAVAAMLCAALVGLFS</sequence>
<organism evidence="1 2">
    <name type="scientific">Enterobacter pseudoroggenkampii</name>
    <dbReference type="NCBI Taxonomy" id="2996112"/>
    <lineage>
        <taxon>Bacteria</taxon>
        <taxon>Pseudomonadati</taxon>
        <taxon>Pseudomonadota</taxon>
        <taxon>Gammaproteobacteria</taxon>
        <taxon>Enterobacterales</taxon>
        <taxon>Enterobacteriaceae</taxon>
        <taxon>Enterobacter</taxon>
    </lineage>
</organism>
<evidence type="ECO:0000313" key="1">
    <source>
        <dbReference type="EMBL" id="MCX8305846.1"/>
    </source>
</evidence>
<gene>
    <name evidence="1" type="ORF">OTG14_23160</name>
</gene>
<evidence type="ECO:0000313" key="2">
    <source>
        <dbReference type="Proteomes" id="UP001163211"/>
    </source>
</evidence>
<dbReference type="InterPro" id="IPR047812">
    <property type="entry name" value="YshB"/>
</dbReference>
<proteinExistence type="predicted"/>
<dbReference type="RefSeq" id="WP_267215805.1">
    <property type="nucleotide sequence ID" value="NZ_JAPMLV010000010.1"/>
</dbReference>
<reference evidence="1" key="1">
    <citation type="submission" date="2022-11" db="EMBL/GenBank/DDBJ databases">
        <title>The draft genomes of two Enterobacter strains.</title>
        <authorList>
            <person name="He Y."/>
            <person name="Wu S."/>
            <person name="Feng Y."/>
            <person name="Zong Z."/>
        </authorList>
    </citation>
    <scope>NUCLEOTIDE SEQUENCE</scope>
    <source>
        <strain evidence="1">155092</strain>
    </source>
</reference>
<dbReference type="Proteomes" id="UP001163211">
    <property type="component" value="Unassembled WGS sequence"/>
</dbReference>
<dbReference type="NCBIfam" id="NF033841">
    <property type="entry name" value="small_YshB"/>
    <property type="match status" value="1"/>
</dbReference>